<dbReference type="OrthoDB" id="146345at2"/>
<dbReference type="eggNOG" id="COG2271">
    <property type="taxonomic scope" value="Bacteria"/>
</dbReference>
<accession>A8ZWU5</accession>
<dbReference type="KEGG" id="dol:Dole_2623"/>
<sequence>MTQTSPRPIFYGWYIVAIAFLANFMAVGTGFYAFNAFLEPLCEAHGWTRTQVNMALMLGTPFGLLGQFFFGTLVMRIGVKKLMITGSLISGIAFMLVFQVSSLWLFYLLYILLYVGNGAYGGIVANSAVSNWFIRKRGKALGIATAGMSLSGAVLPLAAMMLISRLGMGTTAILIGAMVLVLAPLVRLVIVNWPEDKGLQPDGEIQSQPESEPKLSGGLAMGITTPGIPLEPSCVLDDVPRWTLGRLVRTSVFWKVGPAYAMAMIGVVGVMSQLKPRFVEVGFSDTTAMLLMAATALAGTLGKYVWGALCDVIAAPKMASTIMAINGIGLLAALFVHSPAAIGLFVCLFGFAMGGVMSTYPILVADLFGRKAFPSVFRFMGGFLVFQMLGFGIAGASFDRFGSYTPAYILFMGLDVIAALMLLSVKRPPAACDD</sequence>
<keyword evidence="2 4" id="KW-1133">Transmembrane helix</keyword>
<dbReference type="PROSITE" id="PS50850">
    <property type="entry name" value="MFS"/>
    <property type="match status" value="1"/>
</dbReference>
<dbReference type="Gene3D" id="1.20.1250.20">
    <property type="entry name" value="MFS general substrate transporter like domains"/>
    <property type="match status" value="2"/>
</dbReference>
<dbReference type="STRING" id="96561.Dole_2623"/>
<evidence type="ECO:0000256" key="2">
    <source>
        <dbReference type="ARBA" id="ARBA00022989"/>
    </source>
</evidence>
<dbReference type="EMBL" id="CP000859">
    <property type="protein sequence ID" value="ABW68426.1"/>
    <property type="molecule type" value="Genomic_DNA"/>
</dbReference>
<keyword evidence="3 4" id="KW-0472">Membrane</keyword>
<dbReference type="RefSeq" id="WP_012176038.1">
    <property type="nucleotide sequence ID" value="NC_009943.1"/>
</dbReference>
<feature type="transmembrane region" description="Helical" evidence="4">
    <location>
        <begin position="169"/>
        <end position="190"/>
    </location>
</feature>
<feature type="transmembrane region" description="Helical" evidence="4">
    <location>
        <begin position="54"/>
        <end position="75"/>
    </location>
</feature>
<dbReference type="InterPro" id="IPR011701">
    <property type="entry name" value="MFS"/>
</dbReference>
<dbReference type="Pfam" id="PF07690">
    <property type="entry name" value="MFS_1"/>
    <property type="match status" value="1"/>
</dbReference>
<dbReference type="InterPro" id="IPR036259">
    <property type="entry name" value="MFS_trans_sf"/>
</dbReference>
<dbReference type="Proteomes" id="UP000008561">
    <property type="component" value="Chromosome"/>
</dbReference>
<feature type="transmembrane region" description="Helical" evidence="4">
    <location>
        <begin position="252"/>
        <end position="274"/>
    </location>
</feature>
<reference evidence="6 7" key="1">
    <citation type="submission" date="2007-10" db="EMBL/GenBank/DDBJ databases">
        <title>Complete sequence of Desulfococcus oleovorans Hxd3.</title>
        <authorList>
            <consortium name="US DOE Joint Genome Institute"/>
            <person name="Copeland A."/>
            <person name="Lucas S."/>
            <person name="Lapidus A."/>
            <person name="Barry K."/>
            <person name="Glavina del Rio T."/>
            <person name="Dalin E."/>
            <person name="Tice H."/>
            <person name="Pitluck S."/>
            <person name="Kiss H."/>
            <person name="Brettin T."/>
            <person name="Bruce D."/>
            <person name="Detter J.C."/>
            <person name="Han C."/>
            <person name="Schmutz J."/>
            <person name="Larimer F."/>
            <person name="Land M."/>
            <person name="Hauser L."/>
            <person name="Kyrpides N."/>
            <person name="Kim E."/>
            <person name="Wawrik B."/>
            <person name="Richardson P."/>
        </authorList>
    </citation>
    <scope>NUCLEOTIDE SEQUENCE [LARGE SCALE GENOMIC DNA]</scope>
    <source>
        <strain evidence="7">DSM 6200 / JCM 39069 / Hxd3</strain>
    </source>
</reference>
<organism evidence="6 7">
    <name type="scientific">Desulfosudis oleivorans (strain DSM 6200 / JCM 39069 / Hxd3)</name>
    <name type="common">Desulfococcus oleovorans</name>
    <dbReference type="NCBI Taxonomy" id="96561"/>
    <lineage>
        <taxon>Bacteria</taxon>
        <taxon>Pseudomonadati</taxon>
        <taxon>Thermodesulfobacteriota</taxon>
        <taxon>Desulfobacteria</taxon>
        <taxon>Desulfobacterales</taxon>
        <taxon>Desulfosudaceae</taxon>
        <taxon>Desulfosudis</taxon>
    </lineage>
</organism>
<evidence type="ECO:0000256" key="4">
    <source>
        <dbReference type="SAM" id="Phobius"/>
    </source>
</evidence>
<feature type="transmembrane region" description="Helical" evidence="4">
    <location>
        <begin position="82"/>
        <end position="101"/>
    </location>
</feature>
<feature type="transmembrane region" description="Helical" evidence="4">
    <location>
        <begin position="376"/>
        <end position="398"/>
    </location>
</feature>
<dbReference type="InterPro" id="IPR020846">
    <property type="entry name" value="MFS_dom"/>
</dbReference>
<feature type="transmembrane region" description="Helical" evidence="4">
    <location>
        <begin position="342"/>
        <end position="364"/>
    </location>
</feature>
<dbReference type="PANTHER" id="PTHR11360">
    <property type="entry name" value="MONOCARBOXYLATE TRANSPORTER"/>
    <property type="match status" value="1"/>
</dbReference>
<feature type="transmembrane region" description="Helical" evidence="4">
    <location>
        <begin position="12"/>
        <end position="34"/>
    </location>
</feature>
<dbReference type="AlphaFoldDB" id="A8ZWU5"/>
<protein>
    <submittedName>
        <fullName evidence="6">Major facilitator superfamily MFS_1</fullName>
    </submittedName>
</protein>
<evidence type="ECO:0000259" key="5">
    <source>
        <dbReference type="PROSITE" id="PS50850"/>
    </source>
</evidence>
<dbReference type="InterPro" id="IPR050327">
    <property type="entry name" value="Proton-linked_MCT"/>
</dbReference>
<feature type="transmembrane region" description="Helical" evidence="4">
    <location>
        <begin position="318"/>
        <end position="336"/>
    </location>
</feature>
<dbReference type="HOGENOM" id="CLU_001265_59_9_7"/>
<proteinExistence type="predicted"/>
<feature type="domain" description="Major facilitator superfamily (MFS) profile" evidence="5">
    <location>
        <begin position="15"/>
        <end position="430"/>
    </location>
</feature>
<feature type="transmembrane region" description="Helical" evidence="4">
    <location>
        <begin position="404"/>
        <end position="425"/>
    </location>
</feature>
<keyword evidence="1 4" id="KW-0812">Transmembrane</keyword>
<evidence type="ECO:0000256" key="3">
    <source>
        <dbReference type="ARBA" id="ARBA00023136"/>
    </source>
</evidence>
<feature type="transmembrane region" description="Helical" evidence="4">
    <location>
        <begin position="286"/>
        <end position="306"/>
    </location>
</feature>
<dbReference type="PANTHER" id="PTHR11360:SF290">
    <property type="entry name" value="MONOCARBOXYLATE MFS PERMEASE"/>
    <property type="match status" value="1"/>
</dbReference>
<feature type="transmembrane region" description="Helical" evidence="4">
    <location>
        <begin position="107"/>
        <end position="129"/>
    </location>
</feature>
<evidence type="ECO:0000256" key="1">
    <source>
        <dbReference type="ARBA" id="ARBA00022692"/>
    </source>
</evidence>
<evidence type="ECO:0000313" key="7">
    <source>
        <dbReference type="Proteomes" id="UP000008561"/>
    </source>
</evidence>
<dbReference type="SUPFAM" id="SSF103473">
    <property type="entry name" value="MFS general substrate transporter"/>
    <property type="match status" value="1"/>
</dbReference>
<feature type="transmembrane region" description="Helical" evidence="4">
    <location>
        <begin position="141"/>
        <end position="163"/>
    </location>
</feature>
<gene>
    <name evidence="6" type="ordered locus">Dole_2623</name>
</gene>
<name>A8ZWU5_DESOH</name>
<dbReference type="GO" id="GO:0022857">
    <property type="term" value="F:transmembrane transporter activity"/>
    <property type="evidence" value="ECO:0007669"/>
    <property type="project" value="InterPro"/>
</dbReference>
<keyword evidence="7" id="KW-1185">Reference proteome</keyword>
<evidence type="ECO:0000313" key="6">
    <source>
        <dbReference type="EMBL" id="ABW68426.1"/>
    </source>
</evidence>